<dbReference type="AlphaFoldDB" id="A0A0H1RQ94"/>
<dbReference type="InterPro" id="IPR011049">
    <property type="entry name" value="Serralysin-like_metalloprot_C"/>
</dbReference>
<reference evidence="3 4" key="1">
    <citation type="submission" date="2015-05" db="EMBL/GenBank/DDBJ databases">
        <title>Draft genome sequence of Microvirga vignae strain BR3299, a novel nitrogen fixing bacteria isolated from Brazil semi-aired region.</title>
        <authorList>
            <person name="Zilli J.E."/>
            <person name="Passos S.R."/>
            <person name="Leite J."/>
            <person name="Baldani J.I."/>
            <person name="Xavier G.R."/>
            <person name="Rumjaneck N.G."/>
            <person name="Simoes-Araujo J.L."/>
        </authorList>
    </citation>
    <scope>NUCLEOTIDE SEQUENCE [LARGE SCALE GENOMIC DNA]</scope>
    <source>
        <strain evidence="3 4">BR3299</strain>
    </source>
</reference>
<proteinExistence type="predicted"/>
<dbReference type="Proteomes" id="UP000035489">
    <property type="component" value="Unassembled WGS sequence"/>
</dbReference>
<comment type="subcellular location">
    <subcellularLocation>
        <location evidence="1">Secreted</location>
    </subcellularLocation>
</comment>
<dbReference type="PATRIC" id="fig|1225564.3.peg.4130"/>
<evidence type="ECO:0008006" key="5">
    <source>
        <dbReference type="Google" id="ProtNLM"/>
    </source>
</evidence>
<sequence>MVKDGALLDYLTASSHQVTIEVKDSDNNVFQETLTINVADASELVNGTAKNDRLVGKAGADMIKGFSGNDRLYGMGGNDVLAGGYGKDFLHGGAGQDTFVFDNPIKKGHFDHIADFTSVDDTIQISLLALKAYKVKVAKEEVYESLEGTRAGKQKGFFSLDKVFDKGKMESKFFAKGHAKDTYDFVTYDSKTGFVYLDLDGSGGSKGFAIAKLKPGTYVQADDFVFI</sequence>
<dbReference type="PANTHER" id="PTHR38340">
    <property type="entry name" value="S-LAYER PROTEIN"/>
    <property type="match status" value="1"/>
</dbReference>
<evidence type="ECO:0000313" key="4">
    <source>
        <dbReference type="Proteomes" id="UP000035489"/>
    </source>
</evidence>
<gene>
    <name evidence="3" type="ORF">AA309_01075</name>
</gene>
<dbReference type="PROSITE" id="PS00330">
    <property type="entry name" value="HEMOLYSIN_CALCIUM"/>
    <property type="match status" value="2"/>
</dbReference>
<dbReference type="Gene3D" id="2.150.10.10">
    <property type="entry name" value="Serralysin-like metalloprotease, C-terminal"/>
    <property type="match status" value="1"/>
</dbReference>
<dbReference type="InterPro" id="IPR001343">
    <property type="entry name" value="Hemolysn_Ca-bd"/>
</dbReference>
<dbReference type="Pfam" id="PF00353">
    <property type="entry name" value="HemolysinCabind"/>
    <property type="match status" value="1"/>
</dbReference>
<dbReference type="PANTHER" id="PTHR38340:SF1">
    <property type="entry name" value="S-LAYER PROTEIN"/>
    <property type="match status" value="1"/>
</dbReference>
<evidence type="ECO:0000256" key="2">
    <source>
        <dbReference type="ARBA" id="ARBA00022525"/>
    </source>
</evidence>
<dbReference type="GO" id="GO:0005615">
    <property type="term" value="C:extracellular space"/>
    <property type="evidence" value="ECO:0007669"/>
    <property type="project" value="InterPro"/>
</dbReference>
<dbReference type="GO" id="GO:0005509">
    <property type="term" value="F:calcium ion binding"/>
    <property type="evidence" value="ECO:0007669"/>
    <property type="project" value="InterPro"/>
</dbReference>
<dbReference type="InterPro" id="IPR018511">
    <property type="entry name" value="Hemolysin-typ_Ca-bd_CS"/>
</dbReference>
<organism evidence="3 4">
    <name type="scientific">Microvirga vignae</name>
    <dbReference type="NCBI Taxonomy" id="1225564"/>
    <lineage>
        <taxon>Bacteria</taxon>
        <taxon>Pseudomonadati</taxon>
        <taxon>Pseudomonadota</taxon>
        <taxon>Alphaproteobacteria</taxon>
        <taxon>Hyphomicrobiales</taxon>
        <taxon>Methylobacteriaceae</taxon>
        <taxon>Microvirga</taxon>
    </lineage>
</organism>
<dbReference type="PRINTS" id="PR00313">
    <property type="entry name" value="CABNDNGRPT"/>
</dbReference>
<protein>
    <recommendedName>
        <fullName evidence="5">Peptidase M10 serralysin C-terminal domain-containing protein</fullName>
    </recommendedName>
</protein>
<keyword evidence="4" id="KW-1185">Reference proteome</keyword>
<dbReference type="EMBL" id="LCYG01000004">
    <property type="protein sequence ID" value="KLK94827.1"/>
    <property type="molecule type" value="Genomic_DNA"/>
</dbReference>
<evidence type="ECO:0000313" key="3">
    <source>
        <dbReference type="EMBL" id="KLK94827.1"/>
    </source>
</evidence>
<accession>A0A0H1RQ94</accession>
<dbReference type="SUPFAM" id="SSF51120">
    <property type="entry name" value="beta-Roll"/>
    <property type="match status" value="1"/>
</dbReference>
<comment type="caution">
    <text evidence="3">The sequence shown here is derived from an EMBL/GenBank/DDBJ whole genome shotgun (WGS) entry which is preliminary data.</text>
</comment>
<dbReference type="STRING" id="1225564.AA309_01075"/>
<dbReference type="InterPro" id="IPR050557">
    <property type="entry name" value="RTX_toxin/Mannuronan_C5-epim"/>
</dbReference>
<name>A0A0H1RQ94_9HYPH</name>
<keyword evidence="2" id="KW-0964">Secreted</keyword>
<evidence type="ECO:0000256" key="1">
    <source>
        <dbReference type="ARBA" id="ARBA00004613"/>
    </source>
</evidence>